<dbReference type="GO" id="GO:0008641">
    <property type="term" value="F:ubiquitin-like modifier activating enzyme activity"/>
    <property type="evidence" value="ECO:0007669"/>
    <property type="project" value="InterPro"/>
</dbReference>
<dbReference type="NCBIfam" id="NF006077">
    <property type="entry name" value="PRK08223.1"/>
    <property type="match status" value="1"/>
</dbReference>
<sequence>MSLTTDSGATFQVAPTILANPEASSQSQPWNYQDAFSRNYGLISRDEQERLRNCKVAIPGMGGVGGLHLVTLARLGIGKFIIADPDVFESVNFNRQYGASVETIGRSKVEVMSEVARSINPDVEISVIKGKVDRSNADDFLSDCDILVDGIDLYAIEARRHVFNRAAAHNIPGITAGPMGFSTCWLTFTPSGMSFDQYFDINDDTSYGRKVIAFLMGLCPRMLPLQYMDRHQANPISGSAPSVSAGCQLAAGVMASEAVKILLGRGPVKPAPHYRIFDAYLGKFESGNLRMGNRSPLQRIKRKWLEREWKKRFETLDI</sequence>
<dbReference type="GO" id="GO:0061503">
    <property type="term" value="F:tRNA threonylcarbamoyladenosine dehydratase"/>
    <property type="evidence" value="ECO:0007669"/>
    <property type="project" value="TreeGrafter"/>
</dbReference>
<dbReference type="Gene3D" id="3.40.50.720">
    <property type="entry name" value="NAD(P)-binding Rossmann-like Domain"/>
    <property type="match status" value="1"/>
</dbReference>
<dbReference type="InterPro" id="IPR000594">
    <property type="entry name" value="ThiF_NAD_FAD-bd"/>
</dbReference>
<dbReference type="PATRIC" id="fig|1265738.3.peg.6530"/>
<dbReference type="OrthoDB" id="9804150at2"/>
<proteinExistence type="predicted"/>
<dbReference type="Pfam" id="PF00899">
    <property type="entry name" value="ThiF"/>
    <property type="match status" value="1"/>
</dbReference>
<dbReference type="InterPro" id="IPR045886">
    <property type="entry name" value="ThiF/MoeB/HesA"/>
</dbReference>
<organism evidence="2 3">
    <name type="scientific">Rhodopirellula maiorica SM1</name>
    <dbReference type="NCBI Taxonomy" id="1265738"/>
    <lineage>
        <taxon>Bacteria</taxon>
        <taxon>Pseudomonadati</taxon>
        <taxon>Planctomycetota</taxon>
        <taxon>Planctomycetia</taxon>
        <taxon>Pirellulales</taxon>
        <taxon>Pirellulaceae</taxon>
        <taxon>Novipirellula</taxon>
    </lineage>
</organism>
<dbReference type="RefSeq" id="WP_008706434.1">
    <property type="nucleotide sequence ID" value="NZ_ANOG01000946.1"/>
</dbReference>
<keyword evidence="3" id="KW-1185">Reference proteome</keyword>
<name>M5RRD9_9BACT</name>
<dbReference type="EMBL" id="ANOG01000946">
    <property type="protein sequence ID" value="EMI16534.1"/>
    <property type="molecule type" value="Genomic_DNA"/>
</dbReference>
<reference evidence="2 3" key="1">
    <citation type="journal article" date="2013" name="Mar. Genomics">
        <title>Expression of sulfatases in Rhodopirellula baltica and the diversity of sulfatases in the genus Rhodopirellula.</title>
        <authorList>
            <person name="Wegner C.E."/>
            <person name="Richter-Heitmann T."/>
            <person name="Klindworth A."/>
            <person name="Klockow C."/>
            <person name="Richter M."/>
            <person name="Achstetter T."/>
            <person name="Glockner F.O."/>
            <person name="Harder J."/>
        </authorList>
    </citation>
    <scope>NUCLEOTIDE SEQUENCE [LARGE SCALE GENOMIC DNA]</scope>
    <source>
        <strain evidence="2 3">SM1</strain>
    </source>
</reference>
<gene>
    <name evidence="2" type="ORF">RMSM_06545</name>
</gene>
<feature type="domain" description="THIF-type NAD/FAD binding fold" evidence="1">
    <location>
        <begin position="37"/>
        <end position="289"/>
    </location>
</feature>
<dbReference type="InterPro" id="IPR035985">
    <property type="entry name" value="Ubiquitin-activating_enz"/>
</dbReference>
<accession>M5RRD9</accession>
<evidence type="ECO:0000313" key="2">
    <source>
        <dbReference type="EMBL" id="EMI16534.1"/>
    </source>
</evidence>
<evidence type="ECO:0000313" key="3">
    <source>
        <dbReference type="Proteomes" id="UP000011991"/>
    </source>
</evidence>
<dbReference type="AlphaFoldDB" id="M5RRD9"/>
<dbReference type="SUPFAM" id="SSF69572">
    <property type="entry name" value="Activating enzymes of the ubiquitin-like proteins"/>
    <property type="match status" value="1"/>
</dbReference>
<dbReference type="PANTHER" id="PTHR43267">
    <property type="entry name" value="TRNA THREONYLCARBAMOYLADENOSINE DEHYDRATASE"/>
    <property type="match status" value="1"/>
</dbReference>
<dbReference type="GO" id="GO:0061504">
    <property type="term" value="P:cyclic threonylcarbamoyladenosine biosynthetic process"/>
    <property type="evidence" value="ECO:0007669"/>
    <property type="project" value="TreeGrafter"/>
</dbReference>
<evidence type="ECO:0000259" key="1">
    <source>
        <dbReference type="Pfam" id="PF00899"/>
    </source>
</evidence>
<dbReference type="PANTHER" id="PTHR43267:SF1">
    <property type="entry name" value="TRNA THREONYLCARBAMOYLADENOSINE DEHYDRATASE"/>
    <property type="match status" value="1"/>
</dbReference>
<protein>
    <submittedName>
        <fullName evidence="2">Molybdopterin/thiamine biosynthesis family protein</fullName>
    </submittedName>
</protein>
<comment type="caution">
    <text evidence="2">The sequence shown here is derived from an EMBL/GenBank/DDBJ whole genome shotgun (WGS) entry which is preliminary data.</text>
</comment>
<dbReference type="Proteomes" id="UP000011991">
    <property type="component" value="Unassembled WGS sequence"/>
</dbReference>